<dbReference type="InterPro" id="IPR052896">
    <property type="entry name" value="GGT-like_enzyme"/>
</dbReference>
<reference evidence="1" key="1">
    <citation type="submission" date="2020-11" db="EMBL/GenBank/DDBJ databases">
        <title>Whole-genome analyses of Nonomuraea sp. K274.</title>
        <authorList>
            <person name="Veyisoglu A."/>
        </authorList>
    </citation>
    <scope>NUCLEOTIDE SEQUENCE</scope>
    <source>
        <strain evidence="1">K274</strain>
    </source>
</reference>
<gene>
    <name evidence="1" type="ORF">ITP53_33960</name>
</gene>
<sequence>MVSDPVRRLAERPTIQARHYLASTGHYLATAAATRILDAGGNATDAGVAAGICINVLMPDLTSFGGVAPIVVYDKAREEVKTISGLGTWGKDLTLDGYLERFKGEIPPGPGRSIVPAAADSWLTALRVYGTMSFAEVVAPAIELCERGFPVYPSLNRNIRMYRSGIEPWPSTASIYLKDGDEPEIGSVLIQADLGRTFRRLVEAEERAPGSREDKILAAREEFYQGEIAKRMADFISAEGGFLTAADLAEFSVEIETPVRTNYRGVDVLVCGPWCQGPVVAQTLNILEGFPLAQTHHNSAGYLHLMSQSLNLAFADRDAYYGDPHFVDVPMETLISKEYAAAQRDRISMDRAFDGMPQGGLDLAPARLGPSPEPRTPTVPDPDTSYVCIVDRFGNAFSATPSDGIGTSPIIPGLGLVCSGRGTQSWLDPGHPAVVQAGKRPRLTPNPAMAFKDGRLLMPFGTPGGDMQAQAMVQSFVNIVDFGMDVQEAIEQPRVATYNFPGSGWPHAYRPGLLRLEGRIPAEIADDLTGRGHNVEYWPNWSRIAGNVCAILVDQETGVLSGGADARAEAYAQGW</sequence>
<dbReference type="InterPro" id="IPR043138">
    <property type="entry name" value="GGT_lsub"/>
</dbReference>
<dbReference type="PRINTS" id="PR01210">
    <property type="entry name" value="GGTRANSPTASE"/>
</dbReference>
<dbReference type="RefSeq" id="WP_195899550.1">
    <property type="nucleotide sequence ID" value="NZ_JADOGI010000129.1"/>
</dbReference>
<dbReference type="PANTHER" id="PTHR43881:SF1">
    <property type="entry name" value="GAMMA-GLUTAMYLTRANSPEPTIDASE (AFU_ORTHOLOGUE AFUA_4G13580)"/>
    <property type="match status" value="1"/>
</dbReference>
<dbReference type="EMBL" id="JADOGI010000129">
    <property type="protein sequence ID" value="MBF8190633.1"/>
    <property type="molecule type" value="Genomic_DNA"/>
</dbReference>
<evidence type="ECO:0000313" key="2">
    <source>
        <dbReference type="Proteomes" id="UP000605361"/>
    </source>
</evidence>
<dbReference type="Proteomes" id="UP000605361">
    <property type="component" value="Unassembled WGS sequence"/>
</dbReference>
<accession>A0A931AEU2</accession>
<dbReference type="SUPFAM" id="SSF56235">
    <property type="entry name" value="N-terminal nucleophile aminohydrolases (Ntn hydrolases)"/>
    <property type="match status" value="1"/>
</dbReference>
<dbReference type="InterPro" id="IPR043137">
    <property type="entry name" value="GGT_ssub_C"/>
</dbReference>
<dbReference type="InterPro" id="IPR029055">
    <property type="entry name" value="Ntn_hydrolases_N"/>
</dbReference>
<dbReference type="AlphaFoldDB" id="A0A931AEU2"/>
<protein>
    <submittedName>
        <fullName evidence="1">Gamma-glutamyltransferase family protein</fullName>
    </submittedName>
</protein>
<dbReference type="Gene3D" id="3.60.20.40">
    <property type="match status" value="1"/>
</dbReference>
<comment type="caution">
    <text evidence="1">The sequence shown here is derived from an EMBL/GenBank/DDBJ whole genome shotgun (WGS) entry which is preliminary data.</text>
</comment>
<evidence type="ECO:0000313" key="1">
    <source>
        <dbReference type="EMBL" id="MBF8190633.1"/>
    </source>
</evidence>
<proteinExistence type="predicted"/>
<name>A0A931AEU2_9ACTN</name>
<dbReference type="Gene3D" id="1.10.246.130">
    <property type="match status" value="1"/>
</dbReference>
<organism evidence="1 2">
    <name type="scientific">Nonomuraea cypriaca</name>
    <dbReference type="NCBI Taxonomy" id="1187855"/>
    <lineage>
        <taxon>Bacteria</taxon>
        <taxon>Bacillati</taxon>
        <taxon>Actinomycetota</taxon>
        <taxon>Actinomycetes</taxon>
        <taxon>Streptosporangiales</taxon>
        <taxon>Streptosporangiaceae</taxon>
        <taxon>Nonomuraea</taxon>
    </lineage>
</organism>
<dbReference type="PANTHER" id="PTHR43881">
    <property type="entry name" value="GAMMA-GLUTAMYLTRANSPEPTIDASE (AFU_ORTHOLOGUE AFUA_4G13580)"/>
    <property type="match status" value="1"/>
</dbReference>
<dbReference type="Pfam" id="PF01019">
    <property type="entry name" value="G_glu_transpept"/>
    <property type="match status" value="1"/>
</dbReference>
<keyword evidence="2" id="KW-1185">Reference proteome</keyword>